<accession>A0ABD4SUA5</accession>
<dbReference type="AlphaFoldDB" id="A0ABD4SUA5"/>
<evidence type="ECO:0000313" key="2">
    <source>
        <dbReference type="Proteomes" id="UP001200247"/>
    </source>
</evidence>
<dbReference type="RefSeq" id="WP_239894666.1">
    <property type="nucleotide sequence ID" value="NZ_JAJAXM010000057.1"/>
</dbReference>
<dbReference type="Proteomes" id="UP001200247">
    <property type="component" value="Unassembled WGS sequence"/>
</dbReference>
<dbReference type="CDD" id="cd22580">
    <property type="entry name" value="AcrIF11"/>
    <property type="match status" value="1"/>
</dbReference>
<comment type="caution">
    <text evidence="1">The sequence shown here is derived from an EMBL/GenBank/DDBJ whole genome shotgun (WGS) entry which is preliminary data.</text>
</comment>
<name>A0ABD4SUA5_9NEIS</name>
<sequence length="149" mass="16527">MELFHTSPNEITSINNGGMFGSFLCFSVNVYKMSAEDVFTYKLEIDESDLIHAGGLFYHENAGSLAGIVAEVVALYDVDEDTAEDLISERVSGWDVVDGWDGDSDWNMQRRTAHAAKLLGYRGCIMTDEQGSLYMIDMLGHESELELIG</sequence>
<proteinExistence type="predicted"/>
<protein>
    <submittedName>
        <fullName evidence="1">Uncharacterized protein</fullName>
    </submittedName>
</protein>
<reference evidence="1 2" key="1">
    <citation type="submission" date="2021-10" db="EMBL/GenBank/DDBJ databases">
        <title>Whole-genome sequencing analysis of Laribacter hongkongensis: virulence gene profiles, carbohydrate-active enzyme prediction, and antimicrobial resistance characterization.</title>
        <authorList>
            <person name="Yuan P."/>
            <person name="Zhan Y."/>
            <person name="Chen D."/>
        </authorList>
    </citation>
    <scope>NUCLEOTIDE SEQUENCE [LARGE SCALE GENOMIC DNA]</scope>
    <source>
        <strain evidence="1 2">W67</strain>
    </source>
</reference>
<gene>
    <name evidence="1" type="ORF">LH440_16085</name>
</gene>
<dbReference type="EMBL" id="JAJAXM010000057">
    <property type="protein sequence ID" value="MCG9027385.1"/>
    <property type="molecule type" value="Genomic_DNA"/>
</dbReference>
<evidence type="ECO:0000313" key="1">
    <source>
        <dbReference type="EMBL" id="MCG9027385.1"/>
    </source>
</evidence>
<organism evidence="1 2">
    <name type="scientific">Laribacter hongkongensis</name>
    <dbReference type="NCBI Taxonomy" id="168471"/>
    <lineage>
        <taxon>Bacteria</taxon>
        <taxon>Pseudomonadati</taxon>
        <taxon>Pseudomonadota</taxon>
        <taxon>Betaproteobacteria</taxon>
        <taxon>Neisseriales</taxon>
        <taxon>Aquaspirillaceae</taxon>
        <taxon>Laribacter</taxon>
    </lineage>
</organism>